<dbReference type="WBParaSite" id="JU765_v2.g18481.t1">
    <property type="protein sequence ID" value="JU765_v2.g18481.t1"/>
    <property type="gene ID" value="JU765_v2.g18481"/>
</dbReference>
<protein>
    <submittedName>
        <fullName evidence="2">Uncharacterized protein</fullName>
    </submittedName>
</protein>
<sequence length="94" mass="10590">MKQFADNAKEEAIRAVSRPFLTAIGQLDRKMTPLNGQHLKAPVHEPGLTARMRKAVDTSSSEMENIAPPPRPKLMKRSNSLAHTARHYTVRPQY</sequence>
<reference evidence="2" key="1">
    <citation type="submission" date="2022-11" db="UniProtKB">
        <authorList>
            <consortium name="WormBaseParasite"/>
        </authorList>
    </citation>
    <scope>IDENTIFICATION</scope>
</reference>
<proteinExistence type="predicted"/>
<organism evidence="1 2">
    <name type="scientific">Panagrolaimus sp. JU765</name>
    <dbReference type="NCBI Taxonomy" id="591449"/>
    <lineage>
        <taxon>Eukaryota</taxon>
        <taxon>Metazoa</taxon>
        <taxon>Ecdysozoa</taxon>
        <taxon>Nematoda</taxon>
        <taxon>Chromadorea</taxon>
        <taxon>Rhabditida</taxon>
        <taxon>Tylenchina</taxon>
        <taxon>Panagrolaimomorpha</taxon>
        <taxon>Panagrolaimoidea</taxon>
        <taxon>Panagrolaimidae</taxon>
        <taxon>Panagrolaimus</taxon>
    </lineage>
</organism>
<evidence type="ECO:0000313" key="1">
    <source>
        <dbReference type="Proteomes" id="UP000887576"/>
    </source>
</evidence>
<name>A0AC34QR20_9BILA</name>
<accession>A0AC34QR20</accession>
<dbReference type="Proteomes" id="UP000887576">
    <property type="component" value="Unplaced"/>
</dbReference>
<evidence type="ECO:0000313" key="2">
    <source>
        <dbReference type="WBParaSite" id="JU765_v2.g18481.t1"/>
    </source>
</evidence>